<evidence type="ECO:0000259" key="3">
    <source>
        <dbReference type="SMART" id="SM00717"/>
    </source>
</evidence>
<name>L1IFT6_GUITC</name>
<dbReference type="AlphaFoldDB" id="L1IFT6"/>
<dbReference type="EMBL" id="JH993096">
    <property type="protein sequence ID" value="EKX35126.1"/>
    <property type="molecule type" value="Genomic_DNA"/>
</dbReference>
<dbReference type="PANTHER" id="PTHR12802">
    <property type="entry name" value="SWI/SNF COMPLEX-RELATED"/>
    <property type="match status" value="1"/>
</dbReference>
<dbReference type="EnsemblProtists" id="EKX35126">
    <property type="protein sequence ID" value="EKX35126"/>
    <property type="gene ID" value="GUITHDRAFT_155567"/>
</dbReference>
<gene>
    <name evidence="4" type="ORF">GUITHDRAFT_155567</name>
</gene>
<protein>
    <recommendedName>
        <fullName evidence="3">Myb-like domain-containing protein</fullName>
    </recommendedName>
</protein>
<dbReference type="Proteomes" id="UP000011087">
    <property type="component" value="Unassembled WGS sequence"/>
</dbReference>
<evidence type="ECO:0000313" key="6">
    <source>
        <dbReference type="Proteomes" id="UP000011087"/>
    </source>
</evidence>
<dbReference type="InterPro" id="IPR001005">
    <property type="entry name" value="SANT/Myb"/>
</dbReference>
<evidence type="ECO:0000313" key="4">
    <source>
        <dbReference type="EMBL" id="EKX35126.1"/>
    </source>
</evidence>
<keyword evidence="6" id="KW-1185">Reference proteome</keyword>
<dbReference type="KEGG" id="gtt:GUITHDRAFT_155567"/>
<dbReference type="PaxDb" id="55529-EKX35126"/>
<dbReference type="RefSeq" id="XP_005822106.1">
    <property type="nucleotide sequence ID" value="XM_005822049.1"/>
</dbReference>
<dbReference type="STRING" id="905079.L1IFT6"/>
<accession>L1IFT6</accession>
<feature type="domain" description="Myb-like" evidence="3">
    <location>
        <begin position="89"/>
        <end position="159"/>
    </location>
</feature>
<dbReference type="OrthoDB" id="118550at2759"/>
<dbReference type="SMART" id="SM00717">
    <property type="entry name" value="SANT"/>
    <property type="match status" value="1"/>
</dbReference>
<reference evidence="6" key="2">
    <citation type="submission" date="2012-11" db="EMBL/GenBank/DDBJ databases">
        <authorList>
            <person name="Kuo A."/>
            <person name="Curtis B.A."/>
            <person name="Tanifuji G."/>
            <person name="Burki F."/>
            <person name="Gruber A."/>
            <person name="Irimia M."/>
            <person name="Maruyama S."/>
            <person name="Arias M.C."/>
            <person name="Ball S.G."/>
            <person name="Gile G.H."/>
            <person name="Hirakawa Y."/>
            <person name="Hopkins J.F."/>
            <person name="Rensing S.A."/>
            <person name="Schmutz J."/>
            <person name="Symeonidi A."/>
            <person name="Elias M."/>
            <person name="Eveleigh R.J."/>
            <person name="Herman E.K."/>
            <person name="Klute M.J."/>
            <person name="Nakayama T."/>
            <person name="Obornik M."/>
            <person name="Reyes-Prieto A."/>
            <person name="Armbrust E.V."/>
            <person name="Aves S.J."/>
            <person name="Beiko R.G."/>
            <person name="Coutinho P."/>
            <person name="Dacks J.B."/>
            <person name="Durnford D.G."/>
            <person name="Fast N.M."/>
            <person name="Green B.R."/>
            <person name="Grisdale C."/>
            <person name="Hempe F."/>
            <person name="Henrissat B."/>
            <person name="Hoppner M.P."/>
            <person name="Ishida K.-I."/>
            <person name="Kim E."/>
            <person name="Koreny L."/>
            <person name="Kroth P.G."/>
            <person name="Liu Y."/>
            <person name="Malik S.-B."/>
            <person name="Maier U.G."/>
            <person name="McRose D."/>
            <person name="Mock T."/>
            <person name="Neilson J.A."/>
            <person name="Onodera N.T."/>
            <person name="Poole A.M."/>
            <person name="Pritham E.J."/>
            <person name="Richards T.A."/>
            <person name="Rocap G."/>
            <person name="Roy S.W."/>
            <person name="Sarai C."/>
            <person name="Schaack S."/>
            <person name="Shirato S."/>
            <person name="Slamovits C.H."/>
            <person name="Spencer D.F."/>
            <person name="Suzuki S."/>
            <person name="Worden A.Z."/>
            <person name="Zauner S."/>
            <person name="Barry K."/>
            <person name="Bell C."/>
            <person name="Bharti A.K."/>
            <person name="Crow J.A."/>
            <person name="Grimwood J."/>
            <person name="Kramer R."/>
            <person name="Lindquist E."/>
            <person name="Lucas S."/>
            <person name="Salamov A."/>
            <person name="McFadden G.I."/>
            <person name="Lane C.E."/>
            <person name="Keeling P.J."/>
            <person name="Gray M.W."/>
            <person name="Grigoriev I.V."/>
            <person name="Archibald J.M."/>
        </authorList>
    </citation>
    <scope>NUCLEOTIDE SEQUENCE</scope>
    <source>
        <strain evidence="6">CCMP2712</strain>
    </source>
</reference>
<proteinExistence type="predicted"/>
<sequence length="167" mass="18862">MSTLFSAEPQEGESVDQAVQILTDQGFSEQEIHLWISSFEQHESNALSHDETRFEEHDFSPDKKQPCLPRSENKQDEVEQIAVETLKKKCTKWTAEEHLKFVKALDIFLPSYDSIGRINCNTGQVCVGLGVGVAAKIASYIGTRTAVQVRSHAQKYFLRANKLCWST</sequence>
<reference evidence="4 6" key="1">
    <citation type="journal article" date="2012" name="Nature">
        <title>Algal genomes reveal evolutionary mosaicism and the fate of nucleomorphs.</title>
        <authorList>
            <consortium name="DOE Joint Genome Institute"/>
            <person name="Curtis B.A."/>
            <person name="Tanifuji G."/>
            <person name="Burki F."/>
            <person name="Gruber A."/>
            <person name="Irimia M."/>
            <person name="Maruyama S."/>
            <person name="Arias M.C."/>
            <person name="Ball S.G."/>
            <person name="Gile G.H."/>
            <person name="Hirakawa Y."/>
            <person name="Hopkins J.F."/>
            <person name="Kuo A."/>
            <person name="Rensing S.A."/>
            <person name="Schmutz J."/>
            <person name="Symeonidi A."/>
            <person name="Elias M."/>
            <person name="Eveleigh R.J."/>
            <person name="Herman E.K."/>
            <person name="Klute M.J."/>
            <person name="Nakayama T."/>
            <person name="Obornik M."/>
            <person name="Reyes-Prieto A."/>
            <person name="Armbrust E.V."/>
            <person name="Aves S.J."/>
            <person name="Beiko R.G."/>
            <person name="Coutinho P."/>
            <person name="Dacks J.B."/>
            <person name="Durnford D.G."/>
            <person name="Fast N.M."/>
            <person name="Green B.R."/>
            <person name="Grisdale C.J."/>
            <person name="Hempel F."/>
            <person name="Henrissat B."/>
            <person name="Hoppner M.P."/>
            <person name="Ishida K."/>
            <person name="Kim E."/>
            <person name="Koreny L."/>
            <person name="Kroth P.G."/>
            <person name="Liu Y."/>
            <person name="Malik S.B."/>
            <person name="Maier U.G."/>
            <person name="McRose D."/>
            <person name="Mock T."/>
            <person name="Neilson J.A."/>
            <person name="Onodera N.T."/>
            <person name="Poole A.M."/>
            <person name="Pritham E.J."/>
            <person name="Richards T.A."/>
            <person name="Rocap G."/>
            <person name="Roy S.W."/>
            <person name="Sarai C."/>
            <person name="Schaack S."/>
            <person name="Shirato S."/>
            <person name="Slamovits C.H."/>
            <person name="Spencer D.F."/>
            <person name="Suzuki S."/>
            <person name="Worden A.Z."/>
            <person name="Zauner S."/>
            <person name="Barry K."/>
            <person name="Bell C."/>
            <person name="Bharti A.K."/>
            <person name="Crow J.A."/>
            <person name="Grimwood J."/>
            <person name="Kramer R."/>
            <person name="Lindquist E."/>
            <person name="Lucas S."/>
            <person name="Salamov A."/>
            <person name="McFadden G.I."/>
            <person name="Lane C.E."/>
            <person name="Keeling P.J."/>
            <person name="Gray M.W."/>
            <person name="Grigoriev I.V."/>
            <person name="Archibald J.M."/>
        </authorList>
    </citation>
    <scope>NUCLEOTIDE SEQUENCE</scope>
    <source>
        <strain evidence="4 6">CCMP2712</strain>
    </source>
</reference>
<dbReference type="Gene3D" id="1.10.10.60">
    <property type="entry name" value="Homeodomain-like"/>
    <property type="match status" value="1"/>
</dbReference>
<evidence type="ECO:0000256" key="1">
    <source>
        <dbReference type="ARBA" id="ARBA00023242"/>
    </source>
</evidence>
<keyword evidence="1" id="KW-0539">Nucleus</keyword>
<dbReference type="CDD" id="cd00167">
    <property type="entry name" value="SANT"/>
    <property type="match status" value="1"/>
</dbReference>
<feature type="region of interest" description="Disordered" evidence="2">
    <location>
        <begin position="46"/>
        <end position="74"/>
    </location>
</feature>
<dbReference type="InterPro" id="IPR009057">
    <property type="entry name" value="Homeodomain-like_sf"/>
</dbReference>
<dbReference type="HOGENOM" id="CLU_1597567_0_0_1"/>
<dbReference type="GeneID" id="17291888"/>
<dbReference type="SUPFAM" id="SSF46689">
    <property type="entry name" value="Homeodomain-like"/>
    <property type="match status" value="1"/>
</dbReference>
<evidence type="ECO:0000256" key="2">
    <source>
        <dbReference type="SAM" id="MobiDB-lite"/>
    </source>
</evidence>
<evidence type="ECO:0000313" key="5">
    <source>
        <dbReference type="EnsemblProtists" id="EKX35126"/>
    </source>
</evidence>
<organism evidence="4">
    <name type="scientific">Guillardia theta (strain CCMP2712)</name>
    <name type="common">Cryptophyte</name>
    <dbReference type="NCBI Taxonomy" id="905079"/>
    <lineage>
        <taxon>Eukaryota</taxon>
        <taxon>Cryptophyceae</taxon>
        <taxon>Pyrenomonadales</taxon>
        <taxon>Geminigeraceae</taxon>
        <taxon>Guillardia</taxon>
    </lineage>
</organism>
<reference evidence="5" key="3">
    <citation type="submission" date="2015-06" db="UniProtKB">
        <authorList>
            <consortium name="EnsemblProtists"/>
        </authorList>
    </citation>
    <scope>IDENTIFICATION</scope>
</reference>